<dbReference type="RefSeq" id="WP_134760829.1">
    <property type="nucleotide sequence ID" value="NZ_SOZD01000001.1"/>
</dbReference>
<dbReference type="AlphaFoldDB" id="A0A4Y8RVH6"/>
<keyword evidence="3" id="KW-1185">Reference proteome</keyword>
<proteinExistence type="predicted"/>
<protein>
    <submittedName>
        <fullName evidence="2">Addiction module toxin RelE</fullName>
    </submittedName>
</protein>
<comment type="caution">
    <text evidence="2">The sequence shown here is derived from an EMBL/GenBank/DDBJ whole genome shotgun (WGS) entry which is preliminary data.</text>
</comment>
<dbReference type="EMBL" id="SOZD01000001">
    <property type="protein sequence ID" value="TFF27837.1"/>
    <property type="molecule type" value="Genomic_DNA"/>
</dbReference>
<organism evidence="2 3">
    <name type="scientific">Jiella endophytica</name>
    <dbReference type="NCBI Taxonomy" id="2558362"/>
    <lineage>
        <taxon>Bacteria</taxon>
        <taxon>Pseudomonadati</taxon>
        <taxon>Pseudomonadota</taxon>
        <taxon>Alphaproteobacteria</taxon>
        <taxon>Hyphomicrobiales</taxon>
        <taxon>Aurantimonadaceae</taxon>
        <taxon>Jiella</taxon>
    </lineage>
</organism>
<name>A0A4Y8RVH6_9HYPH</name>
<evidence type="ECO:0000313" key="1">
    <source>
        <dbReference type="EMBL" id="TFF20863.1"/>
    </source>
</evidence>
<dbReference type="Proteomes" id="UP000298179">
    <property type="component" value="Unassembled WGS sequence"/>
</dbReference>
<dbReference type="OrthoDB" id="9812066at2"/>
<dbReference type="EMBL" id="SOZD01000005">
    <property type="protein sequence ID" value="TFF20863.1"/>
    <property type="molecule type" value="Genomic_DNA"/>
</dbReference>
<accession>A0A4Y8RVH6</accession>
<sequence>MHTVCQTPAFDRAARDAGMSEAEIERLVVFLSANPDAGVEMQGTGGCRKLRVAGRGKGKSGGYRTITFYSGDDMPVFLITVFSKGERANLTAKERNALKSLSAALVDDYGERSRKTGGVR</sequence>
<dbReference type="Pfam" id="PF06296">
    <property type="entry name" value="RelE"/>
    <property type="match status" value="1"/>
</dbReference>
<reference evidence="2 3" key="1">
    <citation type="submission" date="2019-03" db="EMBL/GenBank/DDBJ databases">
        <title>Jiella endophytica sp. nov., a novel endophytic bacterium isolated from root of Ficus microcarpa Linn. f.</title>
        <authorList>
            <person name="Tuo L."/>
        </authorList>
    </citation>
    <scope>NUCLEOTIDE SEQUENCE [LARGE SCALE GENOMIC DNA]</scope>
    <source>
        <strain evidence="2 3">CBS5Q-3</strain>
    </source>
</reference>
<dbReference type="InterPro" id="IPR009387">
    <property type="entry name" value="HigB-2"/>
</dbReference>
<gene>
    <name evidence="2" type="ORF">E3C22_00230</name>
    <name evidence="1" type="ORF">E3C22_17270</name>
</gene>
<dbReference type="PIRSF" id="PIRSF039032">
    <property type="entry name" value="HigB-2"/>
    <property type="match status" value="1"/>
</dbReference>
<evidence type="ECO:0000313" key="3">
    <source>
        <dbReference type="Proteomes" id="UP000298179"/>
    </source>
</evidence>
<evidence type="ECO:0000313" key="2">
    <source>
        <dbReference type="EMBL" id="TFF27837.1"/>
    </source>
</evidence>